<dbReference type="Proteomes" id="UP000026915">
    <property type="component" value="Chromosome 1"/>
</dbReference>
<protein>
    <submittedName>
        <fullName evidence="1">Uncharacterized protein</fullName>
    </submittedName>
</protein>
<dbReference type="EMBL" id="CM001879">
    <property type="protein sequence ID" value="EOX95865.1"/>
    <property type="molecule type" value="Genomic_DNA"/>
</dbReference>
<evidence type="ECO:0000313" key="2">
    <source>
        <dbReference type="Proteomes" id="UP000026915"/>
    </source>
</evidence>
<evidence type="ECO:0000313" key="1">
    <source>
        <dbReference type="EMBL" id="EOX95865.1"/>
    </source>
</evidence>
<name>A0A061DT12_THECC</name>
<gene>
    <name evidence="1" type="ORF">TCM_005263</name>
</gene>
<proteinExistence type="predicted"/>
<reference evidence="1 2" key="1">
    <citation type="journal article" date="2013" name="Genome Biol.">
        <title>The genome sequence of the most widely cultivated cacao type and its use to identify candidate genes regulating pod color.</title>
        <authorList>
            <person name="Motamayor J.C."/>
            <person name="Mockaitis K."/>
            <person name="Schmutz J."/>
            <person name="Haiminen N."/>
            <person name="Iii D.L."/>
            <person name="Cornejo O."/>
            <person name="Findley S.D."/>
            <person name="Zheng P."/>
            <person name="Utro F."/>
            <person name="Royaert S."/>
            <person name="Saski C."/>
            <person name="Jenkins J."/>
            <person name="Podicheti R."/>
            <person name="Zhao M."/>
            <person name="Scheffler B.E."/>
            <person name="Stack J.C."/>
            <person name="Feltus F.A."/>
            <person name="Mustiga G.M."/>
            <person name="Amores F."/>
            <person name="Phillips W."/>
            <person name="Marelli J.P."/>
            <person name="May G.D."/>
            <person name="Shapiro H."/>
            <person name="Ma J."/>
            <person name="Bustamante C.D."/>
            <person name="Schnell R.J."/>
            <person name="Main D."/>
            <person name="Gilbert D."/>
            <person name="Parida L."/>
            <person name="Kuhn D.N."/>
        </authorList>
    </citation>
    <scope>NUCLEOTIDE SEQUENCE [LARGE SCALE GENOMIC DNA]</scope>
    <source>
        <strain evidence="2">cv. Matina 1-6</strain>
    </source>
</reference>
<dbReference type="HOGENOM" id="CLU_2578656_0_0_1"/>
<dbReference type="Gramene" id="EOX95865">
    <property type="protein sequence ID" value="EOX95865"/>
    <property type="gene ID" value="TCM_005263"/>
</dbReference>
<keyword evidence="2" id="KW-1185">Reference proteome</keyword>
<organism evidence="1 2">
    <name type="scientific">Theobroma cacao</name>
    <name type="common">Cacao</name>
    <name type="synonym">Cocoa</name>
    <dbReference type="NCBI Taxonomy" id="3641"/>
    <lineage>
        <taxon>Eukaryota</taxon>
        <taxon>Viridiplantae</taxon>
        <taxon>Streptophyta</taxon>
        <taxon>Embryophyta</taxon>
        <taxon>Tracheophyta</taxon>
        <taxon>Spermatophyta</taxon>
        <taxon>Magnoliopsida</taxon>
        <taxon>eudicotyledons</taxon>
        <taxon>Gunneridae</taxon>
        <taxon>Pentapetalae</taxon>
        <taxon>rosids</taxon>
        <taxon>malvids</taxon>
        <taxon>Malvales</taxon>
        <taxon>Malvaceae</taxon>
        <taxon>Byttnerioideae</taxon>
        <taxon>Theobroma</taxon>
    </lineage>
</organism>
<accession>A0A061DT12</accession>
<sequence>MGKKKYGKGGSMAWLISLIYSQGSKEMFQALGATIVLHNFALPWSYHQLLEKHYLTLPSPPKNEIGKKTKYGDRFNTAAMY</sequence>
<dbReference type="InParanoid" id="A0A061DT12"/>
<dbReference type="AlphaFoldDB" id="A0A061DT12"/>